<evidence type="ECO:0000313" key="3">
    <source>
        <dbReference type="Proteomes" id="UP000037854"/>
    </source>
</evidence>
<comment type="caution">
    <text evidence="2">The sequence shown here is derived from an EMBL/GenBank/DDBJ whole genome shotgun (WGS) entry which is preliminary data.</text>
</comment>
<dbReference type="EMBL" id="LGTK01000030">
    <property type="protein sequence ID" value="KPH74539.1"/>
    <property type="molecule type" value="Genomic_DNA"/>
</dbReference>
<evidence type="ECO:0000256" key="1">
    <source>
        <dbReference type="SAM" id="Phobius"/>
    </source>
</evidence>
<sequence>MVKAIFIIILAGLIFKLDKYLIKKDSNSMKDKIFHLVFSVIAFSITLLYILDVPLLNPTEGWKWIYEPLATPLRKLLESYL</sequence>
<organism evidence="2 3">
    <name type="scientific">Oceanobacillus caeni</name>
    <dbReference type="NCBI Taxonomy" id="405946"/>
    <lineage>
        <taxon>Bacteria</taxon>
        <taxon>Bacillati</taxon>
        <taxon>Bacillota</taxon>
        <taxon>Bacilli</taxon>
        <taxon>Bacillales</taxon>
        <taxon>Bacillaceae</taxon>
        <taxon>Oceanobacillus</taxon>
    </lineage>
</organism>
<accession>A0ABR5MIU0</accession>
<dbReference type="Proteomes" id="UP000037854">
    <property type="component" value="Unassembled WGS sequence"/>
</dbReference>
<name>A0ABR5MIU0_9BACI</name>
<keyword evidence="1" id="KW-1133">Transmembrane helix</keyword>
<reference evidence="2 3" key="1">
    <citation type="submission" date="2015-07" db="EMBL/GenBank/DDBJ databases">
        <title>High-quality draft genome sequence of Oceanobacillus caeni HM6, a bacillus isolated from a human feces.</title>
        <authorList>
            <person name="Kumar J."/>
            <person name="Verma M.K."/>
            <person name="Pandey R."/>
            <person name="Bhambi M."/>
            <person name="Chauhan N."/>
        </authorList>
    </citation>
    <scope>NUCLEOTIDE SEQUENCE [LARGE SCALE GENOMIC DNA]</scope>
    <source>
        <strain evidence="2 3">HM6</strain>
    </source>
</reference>
<keyword evidence="1" id="KW-0812">Transmembrane</keyword>
<feature type="transmembrane region" description="Helical" evidence="1">
    <location>
        <begin position="6"/>
        <end position="22"/>
    </location>
</feature>
<proteinExistence type="predicted"/>
<gene>
    <name evidence="2" type="ORF">AFL42_09960</name>
</gene>
<protein>
    <submittedName>
        <fullName evidence="2">Uncharacterized protein</fullName>
    </submittedName>
</protein>
<dbReference type="RefSeq" id="WP_047186233.1">
    <property type="nucleotide sequence ID" value="NZ_JBHTNP010000116.1"/>
</dbReference>
<feature type="transmembrane region" description="Helical" evidence="1">
    <location>
        <begin position="34"/>
        <end position="51"/>
    </location>
</feature>
<keyword evidence="3" id="KW-1185">Reference proteome</keyword>
<evidence type="ECO:0000313" key="2">
    <source>
        <dbReference type="EMBL" id="KPH74539.1"/>
    </source>
</evidence>
<keyword evidence="1" id="KW-0472">Membrane</keyword>